<evidence type="ECO:0000313" key="5">
    <source>
        <dbReference type="EMBL" id="VFT94663.1"/>
    </source>
</evidence>
<evidence type="ECO:0000313" key="6">
    <source>
        <dbReference type="Proteomes" id="UP000332933"/>
    </source>
</evidence>
<feature type="transmembrane region" description="Helical" evidence="2">
    <location>
        <begin position="246"/>
        <end position="270"/>
    </location>
</feature>
<name>A0A485L8R3_9STRA</name>
<keyword evidence="2" id="KW-0472">Membrane</keyword>
<feature type="compositionally biased region" description="Low complexity" evidence="1">
    <location>
        <begin position="186"/>
        <end position="199"/>
    </location>
</feature>
<feature type="chain" id="PRO_5036116384" evidence="3">
    <location>
        <begin position="18"/>
        <end position="302"/>
    </location>
</feature>
<feature type="compositionally biased region" description="Low complexity" evidence="1">
    <location>
        <begin position="230"/>
        <end position="243"/>
    </location>
</feature>
<dbReference type="AlphaFoldDB" id="A0A485L8R3"/>
<accession>A0A485L8R3</accession>
<evidence type="ECO:0000313" key="4">
    <source>
        <dbReference type="EMBL" id="KAF0690711.1"/>
    </source>
</evidence>
<gene>
    <name evidence="5" type="primary">Aste57867_17921</name>
    <name evidence="4" type="ORF">As57867_017860</name>
    <name evidence="5" type="ORF">ASTE57867_17921</name>
</gene>
<evidence type="ECO:0000256" key="1">
    <source>
        <dbReference type="SAM" id="MobiDB-lite"/>
    </source>
</evidence>
<evidence type="ECO:0000256" key="3">
    <source>
        <dbReference type="SAM" id="SignalP"/>
    </source>
</evidence>
<proteinExistence type="predicted"/>
<keyword evidence="2" id="KW-1133">Transmembrane helix</keyword>
<feature type="compositionally biased region" description="Low complexity" evidence="1">
    <location>
        <begin position="49"/>
        <end position="81"/>
    </location>
</feature>
<keyword evidence="2" id="KW-0812">Transmembrane</keyword>
<dbReference type="Proteomes" id="UP000332933">
    <property type="component" value="Unassembled WGS sequence"/>
</dbReference>
<reference evidence="5 6" key="1">
    <citation type="submission" date="2019-03" db="EMBL/GenBank/DDBJ databases">
        <authorList>
            <person name="Gaulin E."/>
            <person name="Dumas B."/>
        </authorList>
    </citation>
    <scope>NUCLEOTIDE SEQUENCE [LARGE SCALE GENOMIC DNA]</scope>
    <source>
        <strain evidence="5">CBS 568.67</strain>
    </source>
</reference>
<feature type="signal peptide" evidence="3">
    <location>
        <begin position="1"/>
        <end position="17"/>
    </location>
</feature>
<keyword evidence="3" id="KW-0732">Signal</keyword>
<sequence>MRVSSLTILILLTLAVALQSVKHAIRHESIVLLGNRGLALGTKPPPSTKAPTTTKAPITTKAPTTTKAPRALGTKPPTTTKKATKGPRMFMRADSTPSLVLQNKADGFRLMPLAQCSGGACFPAAVAGTGRDCTSCNRFKLMPQASCAASGGGNVCYSLMPPKSVDVTGGYAPPVIVTTKSSIPVTTSSSPGATPASTTYHGPPARTPSATTYDQPLPKPATTAQHASYDNSNDNSNSSGTSAAHLSSAAIGGIAAACVVVLVAAAALVYMKTKAKKREDDMFAIDKHHDVENPSHTNYAAM</sequence>
<organism evidence="5 6">
    <name type="scientific">Aphanomyces stellatus</name>
    <dbReference type="NCBI Taxonomy" id="120398"/>
    <lineage>
        <taxon>Eukaryota</taxon>
        <taxon>Sar</taxon>
        <taxon>Stramenopiles</taxon>
        <taxon>Oomycota</taxon>
        <taxon>Saprolegniomycetes</taxon>
        <taxon>Saprolegniales</taxon>
        <taxon>Verrucalvaceae</taxon>
        <taxon>Aphanomyces</taxon>
    </lineage>
</organism>
<evidence type="ECO:0000256" key="2">
    <source>
        <dbReference type="SAM" id="Phobius"/>
    </source>
</evidence>
<reference evidence="4" key="2">
    <citation type="submission" date="2019-06" db="EMBL/GenBank/DDBJ databases">
        <title>Genomics analysis of Aphanomyces spp. identifies a new class of oomycete effector associated with host adaptation.</title>
        <authorList>
            <person name="Gaulin E."/>
        </authorList>
    </citation>
    <scope>NUCLEOTIDE SEQUENCE</scope>
    <source>
        <strain evidence="4">CBS 578.67</strain>
    </source>
</reference>
<feature type="region of interest" description="Disordered" evidence="1">
    <location>
        <begin position="42"/>
        <end position="84"/>
    </location>
</feature>
<keyword evidence="6" id="KW-1185">Reference proteome</keyword>
<dbReference type="EMBL" id="VJMH01006343">
    <property type="protein sequence ID" value="KAF0690711.1"/>
    <property type="molecule type" value="Genomic_DNA"/>
</dbReference>
<feature type="region of interest" description="Disordered" evidence="1">
    <location>
        <begin position="182"/>
        <end position="243"/>
    </location>
</feature>
<protein>
    <submittedName>
        <fullName evidence="5">Aste57867_17921 protein</fullName>
    </submittedName>
</protein>
<dbReference type="EMBL" id="CAADRA010006364">
    <property type="protein sequence ID" value="VFT94663.1"/>
    <property type="molecule type" value="Genomic_DNA"/>
</dbReference>